<dbReference type="Proteomes" id="UP000175989">
    <property type="component" value="Unassembled WGS sequence"/>
</dbReference>
<keyword evidence="11" id="KW-0804">Transcription</keyword>
<feature type="modified residue" description="4-aspartylphosphate" evidence="13">
    <location>
        <position position="56"/>
    </location>
</feature>
<comment type="caution">
    <text evidence="17">The sequence shown here is derived from an EMBL/GenBank/DDBJ whole genome shotgun (WGS) entry which is preliminary data.</text>
</comment>
<comment type="function">
    <text evidence="12">This protein is a positive regulator for the phosphate regulon. Transcription of this operon is positively regulated by PhoB and PhoR when phosphate is limited.</text>
</comment>
<evidence type="ECO:0000256" key="13">
    <source>
        <dbReference type="PROSITE-ProRule" id="PRU00169"/>
    </source>
</evidence>
<dbReference type="InterPro" id="IPR036388">
    <property type="entry name" value="WH-like_DNA-bd_sf"/>
</dbReference>
<reference evidence="18" key="1">
    <citation type="journal article" date="2016" name="Front. Microbiol.">
        <title>Molecular Keys to the Janthinobacterium and Duganella spp. Interaction with the Plant Pathogen Fusarium graminearum.</title>
        <authorList>
            <person name="Haack F.S."/>
            <person name="Poehlein A."/>
            <person name="Kroger C."/>
            <person name="Voigt C.A."/>
            <person name="Piepenbring M."/>
            <person name="Bode H.B."/>
            <person name="Daniel R."/>
            <person name="Schafer W."/>
            <person name="Streit W.R."/>
        </authorList>
    </citation>
    <scope>NUCLEOTIDE SEQUENCE [LARGE SCALE GENOMIC DNA]</scope>
    <source>
        <strain evidence="18">T54</strain>
    </source>
</reference>
<dbReference type="PATRIC" id="fig|762836.4.peg.5051"/>
<dbReference type="InterPro" id="IPR011006">
    <property type="entry name" value="CheY-like_superfamily"/>
</dbReference>
<feature type="domain" description="Response regulatory" evidence="15">
    <location>
        <begin position="7"/>
        <end position="123"/>
    </location>
</feature>
<dbReference type="InterPro" id="IPR016032">
    <property type="entry name" value="Sig_transdc_resp-reg_C-effctor"/>
</dbReference>
<evidence type="ECO:0000259" key="16">
    <source>
        <dbReference type="PROSITE" id="PS51755"/>
    </source>
</evidence>
<dbReference type="GO" id="GO:0032993">
    <property type="term" value="C:protein-DNA complex"/>
    <property type="evidence" value="ECO:0007669"/>
    <property type="project" value="TreeGrafter"/>
</dbReference>
<evidence type="ECO:0000256" key="2">
    <source>
        <dbReference type="ARBA" id="ARBA00013332"/>
    </source>
</evidence>
<dbReference type="Gene3D" id="3.40.50.2300">
    <property type="match status" value="1"/>
</dbReference>
<protein>
    <recommendedName>
        <fullName evidence="2">Phosphate regulon transcriptional regulatory protein PhoB</fullName>
    </recommendedName>
</protein>
<dbReference type="CDD" id="cd00383">
    <property type="entry name" value="trans_reg_C"/>
    <property type="match status" value="1"/>
</dbReference>
<dbReference type="InterPro" id="IPR011879">
    <property type="entry name" value="Sig_transdc_resp-reg_PhoB"/>
</dbReference>
<evidence type="ECO:0000256" key="9">
    <source>
        <dbReference type="ARBA" id="ARBA00023125"/>
    </source>
</evidence>
<dbReference type="OrthoDB" id="9802426at2"/>
<dbReference type="GO" id="GO:0006817">
    <property type="term" value="P:phosphate ion transport"/>
    <property type="evidence" value="ECO:0007669"/>
    <property type="project" value="UniProtKB-KW"/>
</dbReference>
<dbReference type="GO" id="GO:0000976">
    <property type="term" value="F:transcription cis-regulatory region binding"/>
    <property type="evidence" value="ECO:0007669"/>
    <property type="project" value="TreeGrafter"/>
</dbReference>
<keyword evidence="8" id="KW-0805">Transcription regulation</keyword>
<dbReference type="GeneID" id="43163848"/>
<dbReference type="Gene3D" id="6.10.250.690">
    <property type="match status" value="1"/>
</dbReference>
<evidence type="ECO:0000256" key="12">
    <source>
        <dbReference type="ARBA" id="ARBA00024735"/>
    </source>
</evidence>
<evidence type="ECO:0000256" key="3">
    <source>
        <dbReference type="ARBA" id="ARBA00022448"/>
    </source>
</evidence>
<sequence>MASDKTTVLIVEDEPAIVELVTFSLREAGWNCCAVQSVGEAWEFIQTRTPQLILLDWMLPDQTGLRLLARIRSDRNFQEIPVIMLTAKSMEEDKLAGLNTGADDYVTKPFSPRELLARARALLRRKSPEHAQSTMRAANIALDPVSCTVSMDDQKIDIGHAEYKLLKFLLAHPERVFSRSQLLDKVWGDHVVIEERTVDVHVLRLRKALKEAEHLIKTVRSVGYMLSEKT</sequence>
<keyword evidence="3" id="KW-0813">Transport</keyword>
<gene>
    <name evidence="17" type="primary">phoB_2</name>
    <name evidence="17" type="ORF">DUPY_49100</name>
</gene>
<evidence type="ECO:0000256" key="4">
    <source>
        <dbReference type="ARBA" id="ARBA00022490"/>
    </source>
</evidence>
<evidence type="ECO:0000256" key="14">
    <source>
        <dbReference type="PROSITE-ProRule" id="PRU01091"/>
    </source>
</evidence>
<evidence type="ECO:0000313" key="18">
    <source>
        <dbReference type="Proteomes" id="UP000175989"/>
    </source>
</evidence>
<name>A0A1E7W8Q9_9BURK</name>
<dbReference type="AlphaFoldDB" id="A0A1E7W8Q9"/>
<accession>A0A1E7W8Q9</accession>
<dbReference type="SUPFAM" id="SSF46894">
    <property type="entry name" value="C-terminal effector domain of the bipartite response regulators"/>
    <property type="match status" value="1"/>
</dbReference>
<dbReference type="SMART" id="SM00448">
    <property type="entry name" value="REC"/>
    <property type="match status" value="1"/>
</dbReference>
<dbReference type="SUPFAM" id="SSF52172">
    <property type="entry name" value="CheY-like"/>
    <property type="match status" value="1"/>
</dbReference>
<evidence type="ECO:0000313" key="17">
    <source>
        <dbReference type="EMBL" id="OEZ92651.1"/>
    </source>
</evidence>
<dbReference type="Gene3D" id="1.10.10.10">
    <property type="entry name" value="Winged helix-like DNA-binding domain superfamily/Winged helix DNA-binding domain"/>
    <property type="match status" value="1"/>
</dbReference>
<evidence type="ECO:0000256" key="5">
    <source>
        <dbReference type="ARBA" id="ARBA00022553"/>
    </source>
</evidence>
<keyword evidence="9 14" id="KW-0238">DNA-binding</keyword>
<keyword evidence="5 13" id="KW-0597">Phosphoprotein</keyword>
<dbReference type="PROSITE" id="PS50110">
    <property type="entry name" value="RESPONSE_REGULATORY"/>
    <property type="match status" value="1"/>
</dbReference>
<dbReference type="NCBIfam" id="TIGR02154">
    <property type="entry name" value="PhoB"/>
    <property type="match status" value="1"/>
</dbReference>
<dbReference type="SMART" id="SM00862">
    <property type="entry name" value="Trans_reg_C"/>
    <property type="match status" value="1"/>
</dbReference>
<organism evidence="17 18">
    <name type="scientific">Duganella phyllosphaerae</name>
    <dbReference type="NCBI Taxonomy" id="762836"/>
    <lineage>
        <taxon>Bacteria</taxon>
        <taxon>Pseudomonadati</taxon>
        <taxon>Pseudomonadota</taxon>
        <taxon>Betaproteobacteria</taxon>
        <taxon>Burkholderiales</taxon>
        <taxon>Oxalobacteraceae</taxon>
        <taxon>Telluria group</taxon>
        <taxon>Duganella</taxon>
    </lineage>
</organism>
<dbReference type="InterPro" id="IPR001867">
    <property type="entry name" value="OmpR/PhoB-type_DNA-bd"/>
</dbReference>
<keyword evidence="6" id="KW-0592">Phosphate transport</keyword>
<dbReference type="Pfam" id="PF00072">
    <property type="entry name" value="Response_reg"/>
    <property type="match status" value="1"/>
</dbReference>
<dbReference type="PROSITE" id="PS51755">
    <property type="entry name" value="OMPR_PHOB"/>
    <property type="match status" value="1"/>
</dbReference>
<feature type="domain" description="OmpR/PhoB-type" evidence="16">
    <location>
        <begin position="132"/>
        <end position="228"/>
    </location>
</feature>
<evidence type="ECO:0000256" key="7">
    <source>
        <dbReference type="ARBA" id="ARBA00023012"/>
    </source>
</evidence>
<dbReference type="GO" id="GO:0000156">
    <property type="term" value="F:phosphorelay response regulator activity"/>
    <property type="evidence" value="ECO:0007669"/>
    <property type="project" value="InterPro"/>
</dbReference>
<dbReference type="InterPro" id="IPR001789">
    <property type="entry name" value="Sig_transdc_resp-reg_receiver"/>
</dbReference>
<keyword evidence="18" id="KW-1185">Reference proteome</keyword>
<dbReference type="GO" id="GO:0006355">
    <property type="term" value="P:regulation of DNA-templated transcription"/>
    <property type="evidence" value="ECO:0007669"/>
    <property type="project" value="InterPro"/>
</dbReference>
<dbReference type="Pfam" id="PF00486">
    <property type="entry name" value="Trans_reg_C"/>
    <property type="match status" value="1"/>
</dbReference>
<proteinExistence type="predicted"/>
<keyword evidence="7" id="KW-0902">Two-component regulatory system</keyword>
<dbReference type="PANTHER" id="PTHR48111">
    <property type="entry name" value="REGULATOR OF RPOS"/>
    <property type="match status" value="1"/>
</dbReference>
<evidence type="ECO:0000256" key="6">
    <source>
        <dbReference type="ARBA" id="ARBA00022592"/>
    </source>
</evidence>
<dbReference type="InterPro" id="IPR039420">
    <property type="entry name" value="WalR-like"/>
</dbReference>
<keyword evidence="4" id="KW-0963">Cytoplasm</keyword>
<keyword evidence="10" id="KW-0010">Activator</keyword>
<evidence type="ECO:0000259" key="15">
    <source>
        <dbReference type="PROSITE" id="PS50110"/>
    </source>
</evidence>
<dbReference type="EMBL" id="LROM01000147">
    <property type="protein sequence ID" value="OEZ92651.1"/>
    <property type="molecule type" value="Genomic_DNA"/>
</dbReference>
<dbReference type="RefSeq" id="WP_019922128.1">
    <property type="nucleotide sequence ID" value="NZ_LROM01000147.1"/>
</dbReference>
<evidence type="ECO:0000256" key="1">
    <source>
        <dbReference type="ARBA" id="ARBA00004496"/>
    </source>
</evidence>
<comment type="subcellular location">
    <subcellularLocation>
        <location evidence="1">Cytoplasm</location>
    </subcellularLocation>
</comment>
<evidence type="ECO:0000256" key="8">
    <source>
        <dbReference type="ARBA" id="ARBA00023015"/>
    </source>
</evidence>
<dbReference type="GO" id="GO:0005829">
    <property type="term" value="C:cytosol"/>
    <property type="evidence" value="ECO:0007669"/>
    <property type="project" value="TreeGrafter"/>
</dbReference>
<feature type="DNA-binding region" description="OmpR/PhoB-type" evidence="14">
    <location>
        <begin position="132"/>
        <end position="228"/>
    </location>
</feature>
<dbReference type="PANTHER" id="PTHR48111:SF40">
    <property type="entry name" value="PHOSPHATE REGULON TRANSCRIPTIONAL REGULATORY PROTEIN PHOB"/>
    <property type="match status" value="1"/>
</dbReference>
<evidence type="ECO:0000256" key="11">
    <source>
        <dbReference type="ARBA" id="ARBA00023163"/>
    </source>
</evidence>
<evidence type="ECO:0000256" key="10">
    <source>
        <dbReference type="ARBA" id="ARBA00023159"/>
    </source>
</evidence>